<dbReference type="OrthoDB" id="568335at2"/>
<dbReference type="InterPro" id="IPR036397">
    <property type="entry name" value="RNaseH_sf"/>
</dbReference>
<evidence type="ECO:0000313" key="5">
    <source>
        <dbReference type="Proteomes" id="UP000319263"/>
    </source>
</evidence>
<dbReference type="InterPro" id="IPR009057">
    <property type="entry name" value="Homeodomain-like_sf"/>
</dbReference>
<dbReference type="AlphaFoldDB" id="A0A516PVH3"/>
<dbReference type="SUPFAM" id="SSF53098">
    <property type="entry name" value="Ribonuclease H-like"/>
    <property type="match status" value="1"/>
</dbReference>
<dbReference type="PANTHER" id="PTHR35004">
    <property type="entry name" value="TRANSPOSASE RV3428C-RELATED"/>
    <property type="match status" value="1"/>
</dbReference>
<feature type="region of interest" description="Disordered" evidence="1">
    <location>
        <begin position="345"/>
        <end position="381"/>
    </location>
</feature>
<dbReference type="KEGG" id="mik:FOE78_03835"/>
<dbReference type="GO" id="GO:0003676">
    <property type="term" value="F:nucleic acid binding"/>
    <property type="evidence" value="ECO:0007669"/>
    <property type="project" value="InterPro"/>
</dbReference>
<dbReference type="EMBL" id="CP041692">
    <property type="protein sequence ID" value="QDP95820.1"/>
    <property type="molecule type" value="Genomic_DNA"/>
</dbReference>
<dbReference type="PROSITE" id="PS50994">
    <property type="entry name" value="INTEGRASE"/>
    <property type="match status" value="1"/>
</dbReference>
<dbReference type="Gene3D" id="3.30.420.10">
    <property type="entry name" value="Ribonuclease H-like superfamily/Ribonuclease H"/>
    <property type="match status" value="1"/>
</dbReference>
<dbReference type="InterPro" id="IPR047656">
    <property type="entry name" value="IS481-like_transpos"/>
</dbReference>
<feature type="compositionally biased region" description="Basic and acidic residues" evidence="1">
    <location>
        <begin position="355"/>
        <end position="372"/>
    </location>
</feature>
<dbReference type="NCBIfam" id="NF033577">
    <property type="entry name" value="transpos_IS481"/>
    <property type="match status" value="1"/>
</dbReference>
<dbReference type="PANTHER" id="PTHR35004:SF6">
    <property type="entry name" value="TRANSPOSASE"/>
    <property type="match status" value="1"/>
</dbReference>
<dbReference type="GO" id="GO:0015074">
    <property type="term" value="P:DNA integration"/>
    <property type="evidence" value="ECO:0007669"/>
    <property type="project" value="InterPro"/>
</dbReference>
<name>A0A516PVH3_9ACTN</name>
<dbReference type="EMBL" id="CP041692">
    <property type="protein sequence ID" value="QDP95160.1"/>
    <property type="molecule type" value="Genomic_DNA"/>
</dbReference>
<evidence type="ECO:0000259" key="2">
    <source>
        <dbReference type="PROSITE" id="PS50994"/>
    </source>
</evidence>
<organism evidence="3 5">
    <name type="scientific">Microlunatus elymi</name>
    <dbReference type="NCBI Taxonomy" id="2596828"/>
    <lineage>
        <taxon>Bacteria</taxon>
        <taxon>Bacillati</taxon>
        <taxon>Actinomycetota</taxon>
        <taxon>Actinomycetes</taxon>
        <taxon>Propionibacteriales</taxon>
        <taxon>Propionibacteriaceae</taxon>
        <taxon>Microlunatus</taxon>
    </lineage>
</organism>
<proteinExistence type="predicted"/>
<dbReference type="InterPro" id="IPR001584">
    <property type="entry name" value="Integrase_cat-core"/>
</dbReference>
<reference evidence="3 5" key="1">
    <citation type="submission" date="2019-07" db="EMBL/GenBank/DDBJ databases">
        <title>Microlunatus dokdonensis sp. nov. isolated from the rhizospheric soil of the wild plant Elymus tsukushiensis.</title>
        <authorList>
            <person name="Ghim S.-Y."/>
            <person name="Hwang Y.-J."/>
            <person name="Son J.-S."/>
            <person name="Shin J.-H."/>
        </authorList>
    </citation>
    <scope>NUCLEOTIDE SEQUENCE [LARGE SCALE GENOMIC DNA]</scope>
    <source>
        <strain evidence="3 5">KUDC0627</strain>
    </source>
</reference>
<protein>
    <submittedName>
        <fullName evidence="3">IS481 family transposase</fullName>
    </submittedName>
</protein>
<feature type="region of interest" description="Disordered" evidence="1">
    <location>
        <begin position="456"/>
        <end position="476"/>
    </location>
</feature>
<gene>
    <name evidence="3" type="ORF">FOE78_03835</name>
    <name evidence="4" type="ORF">FOE78_07825</name>
</gene>
<dbReference type="Pfam" id="PF13565">
    <property type="entry name" value="HTH_32"/>
    <property type="match status" value="1"/>
</dbReference>
<dbReference type="SUPFAM" id="SSF46689">
    <property type="entry name" value="Homeodomain-like"/>
    <property type="match status" value="1"/>
</dbReference>
<evidence type="ECO:0000313" key="4">
    <source>
        <dbReference type="EMBL" id="QDP95820.1"/>
    </source>
</evidence>
<dbReference type="KEGG" id="mik:FOE78_07825"/>
<evidence type="ECO:0000256" key="1">
    <source>
        <dbReference type="SAM" id="MobiDB-lite"/>
    </source>
</evidence>
<feature type="domain" description="Integrase catalytic" evidence="2">
    <location>
        <begin position="144"/>
        <end position="326"/>
    </location>
</feature>
<sequence length="637" mass="69273">MVLVVLSVVEQRLDAVRAVLSGMDVVEVAARTGVHRATVHRWVARYLAEQIGGLADRSHRPVSCPHQAGEPVEVAVAEMRRLHPRWGSRRIRLELLRGPLPWARDGSVPLPVPSERTIDRILIRQGLLRQRPRKRPRESFIRFQREGPMQLWGIDIVGGIELVDVRTGEIRGAKIVTGVDDHSRFCVMAAVVERATGRAVCLAFAQALARYGVPEEVITDNGKQFTDRFNRYGPSRGEVLFDKICRKNGITHRLTRPASPNQNGKVERFHGTFRPDFLDQAGPFASVEAAQAAVDAWVAGYNADRPHQALDDKVPVVPADRFTPAAAVPGIGLWVPTGLGILNTTSDPANAGKSANDHEPPRVHDLGDDHEPVSGQPAVRVPGSGAAIELDRVVPASGNMALCNNQFWLGPGRAGQVVRFWIDCQWVHLSIGGTRVKSLRSRFTVTDLDVLTGQGAVPAGAPPLPAKPGPGSRASRTVTEVERTVGRAGTVSLGNRVVLAAEILAGRRVGIFIEEGAPLLFFDPDTRELLRVRPNPLEPGEAFDLRHARPVGPVPRPSTEPITVQRRASNTGVVTVAGQHVALGREHQHRTVTVHVSETSLAIELPGADELVVRRTTIDPVRSIKGQRPRTAEPSVS</sequence>
<keyword evidence="5" id="KW-1185">Reference proteome</keyword>
<dbReference type="Pfam" id="PF13683">
    <property type="entry name" value="rve_3"/>
    <property type="match status" value="1"/>
</dbReference>
<accession>A0A516PVH3</accession>
<evidence type="ECO:0000313" key="3">
    <source>
        <dbReference type="EMBL" id="QDP95160.1"/>
    </source>
</evidence>
<dbReference type="InterPro" id="IPR012337">
    <property type="entry name" value="RNaseH-like_sf"/>
</dbReference>
<dbReference type="Proteomes" id="UP000319263">
    <property type="component" value="Chromosome"/>
</dbReference>